<protein>
    <submittedName>
        <fullName evidence="2">Uncharacterized protein</fullName>
    </submittedName>
</protein>
<reference evidence="2 3" key="1">
    <citation type="submission" date="2017-10" db="EMBL/GenBank/DDBJ databases">
        <title>Genomics of the genus Arcobacter.</title>
        <authorList>
            <person name="Perez-Cataluna A."/>
            <person name="Figueras M.J."/>
        </authorList>
    </citation>
    <scope>NUCLEOTIDE SEQUENCE [LARGE SCALE GENOMIC DNA]</scope>
    <source>
        <strain evidence="2 3">DSM 24636</strain>
    </source>
</reference>
<keyword evidence="3" id="KW-1185">Reference proteome</keyword>
<keyword evidence="1" id="KW-0175">Coiled coil</keyword>
<feature type="coiled-coil region" evidence="1">
    <location>
        <begin position="46"/>
        <end position="97"/>
    </location>
</feature>
<comment type="caution">
    <text evidence="2">The sequence shown here is derived from an EMBL/GenBank/DDBJ whole genome shotgun (WGS) entry which is preliminary data.</text>
</comment>
<sequence>MVEKIVNDMIELVVKMQNYINLDIEDIKKARHEALLDRNDEKQIMIEQIAQYKQELNQEIVKEMQRGVDVNIYRDYVDNLENELKNLYKLNRKLAQIVEPIQKMYKDIVEDISDNNGGTVFNVTA</sequence>
<dbReference type="RefSeq" id="WP_044417513.1">
    <property type="nucleotide sequence ID" value="NZ_CP041070.1"/>
</dbReference>
<evidence type="ECO:0000256" key="1">
    <source>
        <dbReference type="SAM" id="Coils"/>
    </source>
</evidence>
<proteinExistence type="predicted"/>
<dbReference type="OrthoDB" id="5334106at2"/>
<gene>
    <name evidence="2" type="ORF">CRV06_08235</name>
</gene>
<dbReference type="STRING" id="877500.GCA_000935065_01899"/>
<evidence type="ECO:0000313" key="2">
    <source>
        <dbReference type="EMBL" id="RXJ62813.1"/>
    </source>
</evidence>
<accession>A0A4Q0XZR1</accession>
<evidence type="ECO:0000313" key="3">
    <source>
        <dbReference type="Proteomes" id="UP000290191"/>
    </source>
</evidence>
<dbReference type="AlphaFoldDB" id="A0A4Q0XZR1"/>
<name>A0A4Q0XZR1_9BACT</name>
<dbReference type="Proteomes" id="UP000290191">
    <property type="component" value="Unassembled WGS sequence"/>
</dbReference>
<organism evidence="2 3">
    <name type="scientific">Halarcobacter anaerophilus</name>
    <dbReference type="NCBI Taxonomy" id="877500"/>
    <lineage>
        <taxon>Bacteria</taxon>
        <taxon>Pseudomonadati</taxon>
        <taxon>Campylobacterota</taxon>
        <taxon>Epsilonproteobacteria</taxon>
        <taxon>Campylobacterales</taxon>
        <taxon>Arcobacteraceae</taxon>
        <taxon>Halarcobacter</taxon>
    </lineage>
</organism>
<dbReference type="EMBL" id="PDKO01000006">
    <property type="protein sequence ID" value="RXJ62813.1"/>
    <property type="molecule type" value="Genomic_DNA"/>
</dbReference>